<keyword evidence="1" id="KW-0560">Oxidoreductase</keyword>
<dbReference type="PANTHER" id="PTHR43734:SF7">
    <property type="entry name" value="4,4'-DIAPONEUROSPORENE OXYGENASE"/>
    <property type="match status" value="1"/>
</dbReference>
<comment type="caution">
    <text evidence="9">The sequence shown here is derived from an EMBL/GenBank/DDBJ whole genome shotgun (WGS) entry which is preliminary data.</text>
</comment>
<gene>
    <name evidence="9" type="ORF">KHA99_09870</name>
</gene>
<organism evidence="9 10">
    <name type="scientific">Neobacillus rhizophilus</name>
    <dbReference type="NCBI Taxonomy" id="2833579"/>
    <lineage>
        <taxon>Bacteria</taxon>
        <taxon>Bacillati</taxon>
        <taxon>Bacillota</taxon>
        <taxon>Bacilli</taxon>
        <taxon>Bacillales</taxon>
        <taxon>Bacillaceae</taxon>
        <taxon>Neobacillus</taxon>
    </lineage>
</organism>
<evidence type="ECO:0000256" key="4">
    <source>
        <dbReference type="ARBA" id="ARBA00039159"/>
    </source>
</evidence>
<accession>A0A942U3W6</accession>
<protein>
    <recommendedName>
        <fullName evidence="4">4,4'-diaponeurosporene oxygenase</fullName>
    </recommendedName>
    <alternativeName>
        <fullName evidence="5">4,4'-diaponeurosporene oxidase</fullName>
    </alternativeName>
    <alternativeName>
        <fullName evidence="6">Carotenoid oxidase</fullName>
    </alternativeName>
</protein>
<evidence type="ECO:0000256" key="5">
    <source>
        <dbReference type="ARBA" id="ARBA00041900"/>
    </source>
</evidence>
<dbReference type="Gene3D" id="3.50.50.60">
    <property type="entry name" value="FAD/NAD(P)-binding domain"/>
    <property type="match status" value="1"/>
</dbReference>
<evidence type="ECO:0000313" key="9">
    <source>
        <dbReference type="EMBL" id="MBS4212750.1"/>
    </source>
</evidence>
<dbReference type="Gene3D" id="3.90.660.50">
    <property type="match status" value="1"/>
</dbReference>
<dbReference type="Proteomes" id="UP000679749">
    <property type="component" value="Unassembled WGS sequence"/>
</dbReference>
<comment type="pathway">
    <text evidence="2">Carotenoid biosynthesis; staphyloxanthin biosynthesis; staphyloxanthin from farnesyl diphosphate: step 3/5.</text>
</comment>
<evidence type="ECO:0000256" key="2">
    <source>
        <dbReference type="ARBA" id="ARBA00037901"/>
    </source>
</evidence>
<proteinExistence type="inferred from homology"/>
<dbReference type="SUPFAM" id="SSF51905">
    <property type="entry name" value="FAD/NAD(P)-binding domain"/>
    <property type="match status" value="1"/>
</dbReference>
<dbReference type="PRINTS" id="PR00368">
    <property type="entry name" value="FADPNR"/>
</dbReference>
<dbReference type="InterPro" id="IPR036188">
    <property type="entry name" value="FAD/NAD-bd_sf"/>
</dbReference>
<dbReference type="Pfam" id="PF01593">
    <property type="entry name" value="Amino_oxidase"/>
    <property type="match status" value="1"/>
</dbReference>
<evidence type="ECO:0000256" key="7">
    <source>
        <dbReference type="ARBA" id="ARBA00048532"/>
    </source>
</evidence>
<dbReference type="InterPro" id="IPR002937">
    <property type="entry name" value="Amino_oxidase"/>
</dbReference>
<evidence type="ECO:0000256" key="1">
    <source>
        <dbReference type="ARBA" id="ARBA00023002"/>
    </source>
</evidence>
<comment type="catalytic activity">
    <reaction evidence="7">
        <text>all-trans-4,4'-diaponeurosporene + 2 AH2 + 2 O2 = 4,4'-diaponeurosporenal + 2 A + 3 H2O</text>
        <dbReference type="Rhea" id="RHEA:56104"/>
        <dbReference type="ChEBI" id="CHEBI:13193"/>
        <dbReference type="ChEBI" id="CHEBI:15377"/>
        <dbReference type="ChEBI" id="CHEBI:15379"/>
        <dbReference type="ChEBI" id="CHEBI:17499"/>
        <dbReference type="ChEBI" id="CHEBI:62743"/>
        <dbReference type="ChEBI" id="CHEBI:79065"/>
    </reaction>
</comment>
<evidence type="ECO:0000259" key="8">
    <source>
        <dbReference type="Pfam" id="PF01593"/>
    </source>
</evidence>
<keyword evidence="10" id="KW-1185">Reference proteome</keyword>
<dbReference type="PANTHER" id="PTHR43734">
    <property type="entry name" value="PHYTOENE DESATURASE"/>
    <property type="match status" value="1"/>
</dbReference>
<feature type="domain" description="Amine oxidase" evidence="8">
    <location>
        <begin position="15"/>
        <end position="274"/>
    </location>
</feature>
<name>A0A942U3W6_9BACI</name>
<dbReference type="GO" id="GO:0016491">
    <property type="term" value="F:oxidoreductase activity"/>
    <property type="evidence" value="ECO:0007669"/>
    <property type="project" value="UniProtKB-KW"/>
</dbReference>
<evidence type="ECO:0000256" key="6">
    <source>
        <dbReference type="ARBA" id="ARBA00042619"/>
    </source>
</evidence>
<comment type="similarity">
    <text evidence="3">Belongs to the carotenoid/retinoid oxidoreductase family. CrtP subfamily.</text>
</comment>
<evidence type="ECO:0000256" key="3">
    <source>
        <dbReference type="ARBA" id="ARBA00038194"/>
    </source>
</evidence>
<reference evidence="9" key="1">
    <citation type="submission" date="2021-05" db="EMBL/GenBank/DDBJ databases">
        <title>Novel Bacillus species.</title>
        <authorList>
            <person name="Liu G."/>
        </authorList>
    </citation>
    <scope>NUCLEOTIDE SEQUENCE</scope>
    <source>
        <strain evidence="9">FJAT-49825</strain>
    </source>
</reference>
<dbReference type="EMBL" id="JAGYPF010000002">
    <property type="protein sequence ID" value="MBS4212750.1"/>
    <property type="molecule type" value="Genomic_DNA"/>
</dbReference>
<evidence type="ECO:0000313" key="10">
    <source>
        <dbReference type="Proteomes" id="UP000679749"/>
    </source>
</evidence>
<sequence>MTLTKYDVAIVGGGIAGLTAAIYAAKAGKKTIVLEQSKRLGGRAITNKKQGVYFNLGGHALYNGEAYKTFRELGLKLEGSSPSVDAYGLWKNQLLTMPTNISSLLQSPLLSWGGKLEFAKWFIKFGKMDTRVLGQISIRDWIETEIQDPMLRNLFYSLLRTTTYTAALDLHPAGPALKHMQHALLGVFYLDKGWGSLVDELYEHAVQLEVKVVTNCKAALIEHHEQKVRSILCADGSKIDATNVILTTPPAISYNLVPHAEHTALDTWKKQAIAVTGACLDVGLRQLPNPKHQFIYGVDQPILYSNHSRAGKPRPAILSDDEIQVVSLFKYLGPQTDPEQDERELEQVLDLAQPGWRNHVVARQYLPKMTVVHDFPHLNRIENPGPTVPEIEGLYVAGDWASHGELLVDACVASAKRAVSQLSNVRKDTELCV</sequence>
<dbReference type="AlphaFoldDB" id="A0A942U3W6"/>